<accession>A0AAN8RGB5</accession>
<name>A0AAN8RGB5_9PEZI</name>
<protein>
    <submittedName>
        <fullName evidence="1">Uncharacterized protein</fullName>
    </submittedName>
</protein>
<dbReference type="Proteomes" id="UP001313282">
    <property type="component" value="Unassembled WGS sequence"/>
</dbReference>
<comment type="caution">
    <text evidence="1">The sequence shown here is derived from an EMBL/GenBank/DDBJ whole genome shotgun (WGS) entry which is preliminary data.</text>
</comment>
<dbReference type="AlphaFoldDB" id="A0AAN8RGB5"/>
<sequence length="260" mass="28169">MMRDVALKFPDLCAKTPMCTHTLLTSTLQVLAFDVSEGTKALMPNPRAPGATTQSKAIVGRAGIEDSDNAASEPTADAESPDGSVVDVVGAVVKASPQLVEATPLIITEAFPATIEGLEETRLKCRYIMNRIIQEIDNIVIKPEIANDEKRPLPYQSPFLFKLLIPLGVQVTAASTKAGQAVAAAKIDPTLWLASSCVQRLESFHRNQDLFVDEKCTINAILRATGFKSADKEDTSDRRSRIYNDNLNNYCAGGMAMVRS</sequence>
<evidence type="ECO:0000313" key="1">
    <source>
        <dbReference type="EMBL" id="KAK6339139.1"/>
    </source>
</evidence>
<evidence type="ECO:0000313" key="2">
    <source>
        <dbReference type="Proteomes" id="UP001313282"/>
    </source>
</evidence>
<gene>
    <name evidence="1" type="ORF">TWF718_008563</name>
</gene>
<dbReference type="EMBL" id="JAVHNR010000006">
    <property type="protein sequence ID" value="KAK6339139.1"/>
    <property type="molecule type" value="Genomic_DNA"/>
</dbReference>
<keyword evidence="2" id="KW-1185">Reference proteome</keyword>
<organism evidence="1 2">
    <name type="scientific">Orbilia javanica</name>
    <dbReference type="NCBI Taxonomy" id="47235"/>
    <lineage>
        <taxon>Eukaryota</taxon>
        <taxon>Fungi</taxon>
        <taxon>Dikarya</taxon>
        <taxon>Ascomycota</taxon>
        <taxon>Pezizomycotina</taxon>
        <taxon>Orbiliomycetes</taxon>
        <taxon>Orbiliales</taxon>
        <taxon>Orbiliaceae</taxon>
        <taxon>Orbilia</taxon>
    </lineage>
</organism>
<proteinExistence type="predicted"/>
<reference evidence="1 2" key="1">
    <citation type="submission" date="2019-10" db="EMBL/GenBank/DDBJ databases">
        <authorList>
            <person name="Palmer J.M."/>
        </authorList>
    </citation>
    <scope>NUCLEOTIDE SEQUENCE [LARGE SCALE GENOMIC DNA]</scope>
    <source>
        <strain evidence="1 2">TWF718</strain>
    </source>
</reference>